<feature type="chain" id="PRO_5038494081" evidence="3">
    <location>
        <begin position="32"/>
        <end position="321"/>
    </location>
</feature>
<gene>
    <name evidence="5" type="ORF">GU243_14280</name>
</gene>
<accession>A0A6P1NV22</accession>
<dbReference type="Proteomes" id="UP000464186">
    <property type="component" value="Chromosome"/>
</dbReference>
<dbReference type="KEGG" id="psey:GU243_14280"/>
<name>A0A6P1NV22_9MICC</name>
<keyword evidence="2" id="KW-0186">Copper</keyword>
<dbReference type="PANTHER" id="PTHR36507">
    <property type="entry name" value="BLL1555 PROTEIN"/>
    <property type="match status" value="1"/>
</dbReference>
<dbReference type="Pfam" id="PF00127">
    <property type="entry name" value="Copper-bind"/>
    <property type="match status" value="2"/>
</dbReference>
<dbReference type="EMBL" id="CP047898">
    <property type="protein sequence ID" value="QHK20701.1"/>
    <property type="molecule type" value="Genomic_DNA"/>
</dbReference>
<dbReference type="InterPro" id="IPR000923">
    <property type="entry name" value="BlueCu_1"/>
</dbReference>
<dbReference type="Gene3D" id="2.60.40.420">
    <property type="entry name" value="Cupredoxins - blue copper proteins"/>
    <property type="match status" value="2"/>
</dbReference>
<evidence type="ECO:0000313" key="6">
    <source>
        <dbReference type="Proteomes" id="UP000464186"/>
    </source>
</evidence>
<dbReference type="GO" id="GO:0009055">
    <property type="term" value="F:electron transfer activity"/>
    <property type="evidence" value="ECO:0007669"/>
    <property type="project" value="InterPro"/>
</dbReference>
<dbReference type="PANTHER" id="PTHR36507:SF1">
    <property type="entry name" value="BLL1555 PROTEIN"/>
    <property type="match status" value="1"/>
</dbReference>
<feature type="signal peptide" evidence="3">
    <location>
        <begin position="1"/>
        <end position="31"/>
    </location>
</feature>
<keyword evidence="6" id="KW-1185">Reference proteome</keyword>
<feature type="domain" description="Blue (type 1) copper" evidence="4">
    <location>
        <begin position="222"/>
        <end position="319"/>
    </location>
</feature>
<dbReference type="InterPro" id="IPR052721">
    <property type="entry name" value="ET_Amicyanin"/>
</dbReference>
<evidence type="ECO:0000256" key="3">
    <source>
        <dbReference type="SAM" id="SignalP"/>
    </source>
</evidence>
<sequence>MKHLQGIPSRFRKLPFILAAAAALATSVAVAGPAGASNWGTHSWTVQVGSESWDQAIQGMAFLPTDITVNAGDTINWEANAAEIHTVSFLATGQSLQPFDPFDPKQLGLVGTESYDGTSYYNSGLMSNVEVPGFKVVESYSLTFPKEGDFTYYCLLHGMAMKGTVHVQEEGSEYPYTQRDYDRSSQAQERSILRDGHRLNDSLAEQATDHLVLAGGDDGIAMVMRFVQAAVTVHVGDKVVFSNPGMDAPHTVTFGAEPANVFVPSGDPTQFSGGDLNSGIIPANAGPASSFEVTFTKAGTFKYICALHDYMGMVGEVRVVD</sequence>
<feature type="domain" description="Blue (type 1) copper" evidence="4">
    <location>
        <begin position="57"/>
        <end position="168"/>
    </location>
</feature>
<dbReference type="InterPro" id="IPR008972">
    <property type="entry name" value="Cupredoxin"/>
</dbReference>
<proteinExistence type="predicted"/>
<dbReference type="AlphaFoldDB" id="A0A6P1NV22"/>
<evidence type="ECO:0000259" key="4">
    <source>
        <dbReference type="Pfam" id="PF00127"/>
    </source>
</evidence>
<evidence type="ECO:0000256" key="1">
    <source>
        <dbReference type="ARBA" id="ARBA00022723"/>
    </source>
</evidence>
<keyword evidence="3" id="KW-0732">Signal</keyword>
<dbReference type="GO" id="GO:0005507">
    <property type="term" value="F:copper ion binding"/>
    <property type="evidence" value="ECO:0007669"/>
    <property type="project" value="InterPro"/>
</dbReference>
<dbReference type="SUPFAM" id="SSF49503">
    <property type="entry name" value="Cupredoxins"/>
    <property type="match status" value="2"/>
</dbReference>
<organism evidence="5 6">
    <name type="scientific">Pseudarthrobacter psychrotolerans</name>
    <dbReference type="NCBI Taxonomy" id="2697569"/>
    <lineage>
        <taxon>Bacteria</taxon>
        <taxon>Bacillati</taxon>
        <taxon>Actinomycetota</taxon>
        <taxon>Actinomycetes</taxon>
        <taxon>Micrococcales</taxon>
        <taxon>Micrococcaceae</taxon>
        <taxon>Pseudarthrobacter</taxon>
    </lineage>
</organism>
<evidence type="ECO:0000256" key="2">
    <source>
        <dbReference type="ARBA" id="ARBA00023008"/>
    </source>
</evidence>
<evidence type="ECO:0000313" key="5">
    <source>
        <dbReference type="EMBL" id="QHK20701.1"/>
    </source>
</evidence>
<reference evidence="5 6" key="1">
    <citation type="submission" date="2020-01" db="EMBL/GenBank/DDBJ databases">
        <title>Pseudarthrobacter psychrotolerans sp. nov., isolated from antarctic soil.</title>
        <authorList>
            <person name="Shin Y."/>
            <person name="Park W."/>
        </authorList>
    </citation>
    <scope>NUCLEOTIDE SEQUENCE [LARGE SCALE GENOMIC DNA]</scope>
    <source>
        <strain evidence="5 6">YJ56</strain>
    </source>
</reference>
<keyword evidence="1" id="KW-0479">Metal-binding</keyword>
<protein>
    <submittedName>
        <fullName evidence="5">Plastocyanin</fullName>
    </submittedName>
</protein>